<dbReference type="AlphaFoldDB" id="A0A382U4E3"/>
<sequence>MKGLIHIVLFILGAFLLAAPPDWQDDPGYYAYTSYLLAGIVQSNENDDTAPYTDDVINIAAEGDMFAAFVNYEGTDSLKVCGLATQNIPDFGPYAGQIVYEMTIRSNNPGEQVSFKYYDSSKDRILRINASYEFVINEQLGDL</sequence>
<dbReference type="EMBL" id="UINC01141443">
    <property type="protein sequence ID" value="SVD29174.1"/>
    <property type="molecule type" value="Genomic_DNA"/>
</dbReference>
<name>A0A382U4E3_9ZZZZ</name>
<gene>
    <name evidence="1" type="ORF">METZ01_LOCUS382028</name>
</gene>
<organism evidence="1">
    <name type="scientific">marine metagenome</name>
    <dbReference type="NCBI Taxonomy" id="408172"/>
    <lineage>
        <taxon>unclassified sequences</taxon>
        <taxon>metagenomes</taxon>
        <taxon>ecological metagenomes</taxon>
    </lineage>
</organism>
<proteinExistence type="predicted"/>
<accession>A0A382U4E3</accession>
<protein>
    <submittedName>
        <fullName evidence="1">Uncharacterized protein</fullName>
    </submittedName>
</protein>
<feature type="non-terminal residue" evidence="1">
    <location>
        <position position="143"/>
    </location>
</feature>
<evidence type="ECO:0000313" key="1">
    <source>
        <dbReference type="EMBL" id="SVD29174.1"/>
    </source>
</evidence>
<reference evidence="1" key="1">
    <citation type="submission" date="2018-05" db="EMBL/GenBank/DDBJ databases">
        <authorList>
            <person name="Lanie J.A."/>
            <person name="Ng W.-L."/>
            <person name="Kazmierczak K.M."/>
            <person name="Andrzejewski T.M."/>
            <person name="Davidsen T.M."/>
            <person name="Wayne K.J."/>
            <person name="Tettelin H."/>
            <person name="Glass J.I."/>
            <person name="Rusch D."/>
            <person name="Podicherti R."/>
            <person name="Tsui H.-C.T."/>
            <person name="Winkler M.E."/>
        </authorList>
    </citation>
    <scope>NUCLEOTIDE SEQUENCE</scope>
</reference>